<evidence type="ECO:0000313" key="1">
    <source>
        <dbReference type="EMBL" id="SEA93839.1"/>
    </source>
</evidence>
<protein>
    <submittedName>
        <fullName evidence="1">Tetratricopeptide repeat-containing protein</fullName>
    </submittedName>
</protein>
<name>A0A1H4F981_9SPHI</name>
<accession>A0A1H4F981</accession>
<reference evidence="1 2" key="1">
    <citation type="submission" date="2016-10" db="EMBL/GenBank/DDBJ databases">
        <authorList>
            <person name="de Groot N.N."/>
        </authorList>
    </citation>
    <scope>NUCLEOTIDE SEQUENCE [LARGE SCALE GENOMIC DNA]</scope>
    <source>
        <strain evidence="1 2">DSM 19033</strain>
    </source>
</reference>
<gene>
    <name evidence="1" type="ORF">SAMN05443550_10776</name>
</gene>
<dbReference type="SMART" id="SM00028">
    <property type="entry name" value="TPR"/>
    <property type="match status" value="2"/>
</dbReference>
<proteinExistence type="predicted"/>
<dbReference type="STRING" id="425514.SAMN05443550_10776"/>
<dbReference type="AlphaFoldDB" id="A0A1H4F981"/>
<dbReference type="Gene3D" id="1.25.40.10">
    <property type="entry name" value="Tetratricopeptide repeat domain"/>
    <property type="match status" value="1"/>
</dbReference>
<dbReference type="SUPFAM" id="SSF48452">
    <property type="entry name" value="TPR-like"/>
    <property type="match status" value="1"/>
</dbReference>
<organism evidence="1 2">
    <name type="scientific">Pedobacter hartonius</name>
    <dbReference type="NCBI Taxonomy" id="425514"/>
    <lineage>
        <taxon>Bacteria</taxon>
        <taxon>Pseudomonadati</taxon>
        <taxon>Bacteroidota</taxon>
        <taxon>Sphingobacteriia</taxon>
        <taxon>Sphingobacteriales</taxon>
        <taxon>Sphingobacteriaceae</taxon>
        <taxon>Pedobacter</taxon>
    </lineage>
</organism>
<keyword evidence="2" id="KW-1185">Reference proteome</keyword>
<evidence type="ECO:0000313" key="2">
    <source>
        <dbReference type="Proteomes" id="UP000198850"/>
    </source>
</evidence>
<dbReference type="InterPro" id="IPR019734">
    <property type="entry name" value="TPR_rpt"/>
</dbReference>
<sequence>MFAKSSLTLLIKYSISCLFIILPCTVKANFDFNANCLKAYQLIFELKLNAARQMIATEKKTHPKNAIVPLLENYADYFYLITSENKQDFERLKDERSRRLNQIEDEENNSPYYLYAQAEINLQWALLRSRYGEYFAAAREIRKANSQLQENSKKYPGFHLNGKGIGLINVFLGNLPDGILKSALATFGIKGNVQNGLAMLDNLAQNLPRSTYEPFYEEVVFYYAFVLSDIVHSPEAYAKTMKYTARIADSSLLKAYLQAYVCARNGHNEEAISILTNRPSGDGYQAFPYLELLMGTAKLNRLDYTAAVNFKKFLALNKGVNYIKDTNLHLSWVALLNGDTGAYNAYMAKVKSMGYTFGERDKQAMNEASSPAPNAELLKARLLFDGGYYTKALDVLSGRSAADYRTTKDKAEFYYRSGRIYDALEKDDSALLSYQNAVSYGKDLKYYYAATAALNMGKICMKRNNNARAKAFFNEAINMKNHEYENSIEAQAKDAMKSLRD</sequence>
<dbReference type="InterPro" id="IPR011990">
    <property type="entry name" value="TPR-like_helical_dom_sf"/>
</dbReference>
<dbReference type="OrthoDB" id="1466726at2"/>
<dbReference type="EMBL" id="FNRA01000007">
    <property type="protein sequence ID" value="SEA93839.1"/>
    <property type="molecule type" value="Genomic_DNA"/>
</dbReference>
<dbReference type="RefSeq" id="WP_090557444.1">
    <property type="nucleotide sequence ID" value="NZ_FNRA01000007.1"/>
</dbReference>
<dbReference type="Proteomes" id="UP000198850">
    <property type="component" value="Unassembled WGS sequence"/>
</dbReference>